<sequence length="544" mass="60947">MTLNSSDEIETFRKSLNGQGFDFVELVPQSKDPLWFKKACDSGIQCDVLLISGHFGGLFFGEGTSTTIGIAEMEQASCRNTCAGILKNPKEVFLMGCNTLATQSKDHRTIDQYLNVLINDGIPLDFAEQVAASRYSQQGFSLEKRFSAIFNNSNKLYGFHSTGPLGASAAPRLRQYLKQAGSYGAHLDSLSTAPNSILSTQFKDTNFRETIPTKTLDTNSRELFCALRSEDSSLQSKALRQIVEEKKVISFFDSIANQVSELQENIYNLLDAPTKESLKLTLAKIANSNKDLVTIQHEVLKVSNSVGLLDSPTKLKKVAALLEQAYSQNLTYAKVSQICGILKQEPDLQNLSVEKIRNLSKVSPYFILTLACYPKLENSTKYFLFEKIYYPDQLFERTLALQILKPHWTQDDISWISSALSSNDHSLRTRIYLSARKLLFPYRTSILSAPGLASCILQSENQGGTQEGTNWGCLTDNNSELTVDVCDHFASLNPDPENADDMRWYCWSKTKERLLNQRPECYALANTMGILGNQMKQIWNCGHR</sequence>
<evidence type="ECO:0008006" key="3">
    <source>
        <dbReference type="Google" id="ProtNLM"/>
    </source>
</evidence>
<dbReference type="EMBL" id="JANRMI010000002">
    <property type="protein sequence ID" value="MDG0816640.1"/>
    <property type="molecule type" value="Genomic_DNA"/>
</dbReference>
<evidence type="ECO:0000313" key="1">
    <source>
        <dbReference type="EMBL" id="MDG0816640.1"/>
    </source>
</evidence>
<comment type="caution">
    <text evidence="1">The sequence shown here is derived from an EMBL/GenBank/DDBJ whole genome shotgun (WGS) entry which is preliminary data.</text>
</comment>
<keyword evidence="2" id="KW-1185">Reference proteome</keyword>
<protein>
    <recommendedName>
        <fullName evidence="3">CHAT domain-containing protein</fullName>
    </recommendedName>
</protein>
<reference evidence="1" key="1">
    <citation type="submission" date="2022-08" db="EMBL/GenBank/DDBJ databases">
        <title>Novel Bdellovibrio Species Isolated from Svalbard: Designation Bdellovibrio svalbardensis.</title>
        <authorList>
            <person name="Mitchell R.J."/>
            <person name="Choi S.Y."/>
        </authorList>
    </citation>
    <scope>NUCLEOTIDE SEQUENCE</scope>
    <source>
        <strain evidence="1">PAP01</strain>
    </source>
</reference>
<accession>A0ABT6DIG6</accession>
<evidence type="ECO:0000313" key="2">
    <source>
        <dbReference type="Proteomes" id="UP001152321"/>
    </source>
</evidence>
<dbReference type="RefSeq" id="WP_277578117.1">
    <property type="nucleotide sequence ID" value="NZ_JANRMI010000002.1"/>
</dbReference>
<name>A0ABT6DIG6_9BACT</name>
<gene>
    <name evidence="1" type="ORF">NWE73_09710</name>
</gene>
<organism evidence="1 2">
    <name type="scientific">Bdellovibrio svalbardensis</name>
    <dbReference type="NCBI Taxonomy" id="2972972"/>
    <lineage>
        <taxon>Bacteria</taxon>
        <taxon>Pseudomonadati</taxon>
        <taxon>Bdellovibrionota</taxon>
        <taxon>Bdellovibrionia</taxon>
        <taxon>Bdellovibrionales</taxon>
        <taxon>Pseudobdellovibrionaceae</taxon>
        <taxon>Bdellovibrio</taxon>
    </lineage>
</organism>
<proteinExistence type="predicted"/>
<dbReference type="Proteomes" id="UP001152321">
    <property type="component" value="Unassembled WGS sequence"/>
</dbReference>